<keyword evidence="1" id="KW-1133">Transmembrane helix</keyword>
<dbReference type="Proteomes" id="UP001234178">
    <property type="component" value="Unassembled WGS sequence"/>
</dbReference>
<name>A0ABQ9Z8I4_9CRUS</name>
<evidence type="ECO:0000256" key="1">
    <source>
        <dbReference type="SAM" id="Phobius"/>
    </source>
</evidence>
<keyword evidence="1" id="KW-0812">Transmembrane</keyword>
<feature type="transmembrane region" description="Helical" evidence="1">
    <location>
        <begin position="20"/>
        <end position="39"/>
    </location>
</feature>
<evidence type="ECO:0000313" key="3">
    <source>
        <dbReference type="Proteomes" id="UP001234178"/>
    </source>
</evidence>
<evidence type="ECO:0000313" key="2">
    <source>
        <dbReference type="EMBL" id="KAK4009211.1"/>
    </source>
</evidence>
<keyword evidence="3" id="KW-1185">Reference proteome</keyword>
<organism evidence="2 3">
    <name type="scientific">Daphnia magna</name>
    <dbReference type="NCBI Taxonomy" id="35525"/>
    <lineage>
        <taxon>Eukaryota</taxon>
        <taxon>Metazoa</taxon>
        <taxon>Ecdysozoa</taxon>
        <taxon>Arthropoda</taxon>
        <taxon>Crustacea</taxon>
        <taxon>Branchiopoda</taxon>
        <taxon>Diplostraca</taxon>
        <taxon>Cladocera</taxon>
        <taxon>Anomopoda</taxon>
        <taxon>Daphniidae</taxon>
        <taxon>Daphnia</taxon>
    </lineage>
</organism>
<protein>
    <submittedName>
        <fullName evidence="2">Uncharacterized protein</fullName>
    </submittedName>
</protein>
<comment type="caution">
    <text evidence="2">The sequence shown here is derived from an EMBL/GenBank/DDBJ whole genome shotgun (WGS) entry which is preliminary data.</text>
</comment>
<accession>A0ABQ9Z8I4</accession>
<dbReference type="EMBL" id="JAOYFB010000003">
    <property type="protein sequence ID" value="KAK4009211.1"/>
    <property type="molecule type" value="Genomic_DNA"/>
</dbReference>
<sequence>MNDKANKGLKNVLSFQDAWGIQRYAACFICLNFIAGCFINHRQETFTALLMEASPSTNEATVLLNMVLLANEDVRLYN</sequence>
<reference evidence="2 3" key="1">
    <citation type="journal article" date="2023" name="Nucleic Acids Res.">
        <title>The hologenome of Daphnia magna reveals possible DNA methylation and microbiome-mediated evolution of the host genome.</title>
        <authorList>
            <person name="Chaturvedi A."/>
            <person name="Li X."/>
            <person name="Dhandapani V."/>
            <person name="Marshall H."/>
            <person name="Kissane S."/>
            <person name="Cuenca-Cambronero M."/>
            <person name="Asole G."/>
            <person name="Calvet F."/>
            <person name="Ruiz-Romero M."/>
            <person name="Marangio P."/>
            <person name="Guigo R."/>
            <person name="Rago D."/>
            <person name="Mirbahai L."/>
            <person name="Eastwood N."/>
            <person name="Colbourne J.K."/>
            <person name="Zhou J."/>
            <person name="Mallon E."/>
            <person name="Orsini L."/>
        </authorList>
    </citation>
    <scope>NUCLEOTIDE SEQUENCE [LARGE SCALE GENOMIC DNA]</scope>
    <source>
        <strain evidence="2">LRV0_1</strain>
    </source>
</reference>
<gene>
    <name evidence="2" type="ORF">OUZ56_018320</name>
</gene>
<proteinExistence type="predicted"/>
<keyword evidence="1" id="KW-0472">Membrane</keyword>